<proteinExistence type="predicted"/>
<evidence type="ECO:0000313" key="2">
    <source>
        <dbReference type="Proteomes" id="UP000191820"/>
    </source>
</evidence>
<dbReference type="EMBL" id="CP020472">
    <property type="protein sequence ID" value="ARD20914.1"/>
    <property type="molecule type" value="Genomic_DNA"/>
</dbReference>
<accession>A0ABM6JGG1</accession>
<gene>
    <name evidence="1" type="ORF">SJ2017_0576</name>
</gene>
<sequence length="91" mass="10090">MSDSIHGRNVIKLMKAQNTPQPHQQWLALMAQEFGENAEFHTCRASDMNAAQLVDLFISNGRLTETDAGFEINQCGHCAGKEHGEEGHSHD</sequence>
<dbReference type="InterPro" id="IPR019620">
    <property type="entry name" value="Metal-bd_prot_put"/>
</dbReference>
<evidence type="ECO:0000313" key="1">
    <source>
        <dbReference type="EMBL" id="ARD20914.1"/>
    </source>
</evidence>
<dbReference type="NCBIfam" id="TIGR03853">
    <property type="entry name" value="matur_matur"/>
    <property type="match status" value="1"/>
</dbReference>
<name>A0ABM6JGG1_9GAMM</name>
<organism evidence="1 2">
    <name type="scientific">Shewanella japonica</name>
    <dbReference type="NCBI Taxonomy" id="93973"/>
    <lineage>
        <taxon>Bacteria</taxon>
        <taxon>Pseudomonadati</taxon>
        <taxon>Pseudomonadota</taxon>
        <taxon>Gammaproteobacteria</taxon>
        <taxon>Alteromonadales</taxon>
        <taxon>Shewanellaceae</taxon>
        <taxon>Shewanella</taxon>
    </lineage>
</organism>
<dbReference type="Pfam" id="PF10678">
    <property type="entry name" value="DUF2492"/>
    <property type="match status" value="1"/>
</dbReference>
<dbReference type="Proteomes" id="UP000191820">
    <property type="component" value="Chromosome"/>
</dbReference>
<reference evidence="1 2" key="1">
    <citation type="submission" date="2017-03" db="EMBL/GenBank/DDBJ databases">
        <title>Genome sequencing of Shewanella japonica KCTC 22435.</title>
        <authorList>
            <person name="Kim K.M."/>
        </authorList>
    </citation>
    <scope>NUCLEOTIDE SEQUENCE [LARGE SCALE GENOMIC DNA]</scope>
    <source>
        <strain evidence="1 2">KCTC 22435</strain>
    </source>
</reference>
<protein>
    <submittedName>
        <fullName evidence="1">Metal-binding protein</fullName>
    </submittedName>
</protein>
<dbReference type="RefSeq" id="WP_080914825.1">
    <property type="nucleotide sequence ID" value="NZ_CP020472.1"/>
</dbReference>
<keyword evidence="2" id="KW-1185">Reference proteome</keyword>